<evidence type="ECO:0000259" key="1">
    <source>
        <dbReference type="Pfam" id="PF19088"/>
    </source>
</evidence>
<dbReference type="STRING" id="29170.A0A368GLQ3"/>
<dbReference type="Proteomes" id="UP000252519">
    <property type="component" value="Unassembled WGS sequence"/>
</dbReference>
<feature type="domain" description="Terminal uridylyltransferase 4/7 nucleotidyltransferase" evidence="1">
    <location>
        <begin position="5"/>
        <end position="131"/>
    </location>
</feature>
<sequence>MHERDDLVERMPEMTAHQMEAINSAINHLFQSNSDVENRGPVWQQRMDLMSVVEELLNRCVFEKMCTKGHVRVYGSSVSKTAINCSDLNISIDIPDVDCSDAVETMKNVAELLNNAANGFDAQFLAETPMCIRLTISSVRVRITWRRENGVKLASLLGTYAAFRPQFAELCRVVRKWAEICGIYSVERRQGGLTSYGFDLMVLYFLQQKGLLPCLHEMRPMMANEKKAPHMIDDLFERRDLYENDIVKIVGFSIQSVERKATVI</sequence>
<protein>
    <recommendedName>
        <fullName evidence="1">Terminal uridylyltransferase 4/7 nucleotidyltransferase domain-containing protein</fullName>
    </recommendedName>
</protein>
<keyword evidence="3" id="KW-1185">Reference proteome</keyword>
<dbReference type="GO" id="GO:0016779">
    <property type="term" value="F:nucleotidyltransferase activity"/>
    <property type="evidence" value="ECO:0007669"/>
    <property type="project" value="InterPro"/>
</dbReference>
<dbReference type="Gene3D" id="1.10.1410.10">
    <property type="match status" value="1"/>
</dbReference>
<dbReference type="SUPFAM" id="SSF81631">
    <property type="entry name" value="PAP/OAS1 substrate-binding domain"/>
    <property type="match status" value="1"/>
</dbReference>
<dbReference type="Pfam" id="PF19088">
    <property type="entry name" value="TUTase"/>
    <property type="match status" value="1"/>
</dbReference>
<dbReference type="PANTHER" id="PTHR12271">
    <property type="entry name" value="POLY A POLYMERASE CID PAP -RELATED"/>
    <property type="match status" value="1"/>
</dbReference>
<dbReference type="OrthoDB" id="5848875at2759"/>
<accession>A0A368GLQ3</accession>
<evidence type="ECO:0000313" key="3">
    <source>
        <dbReference type="Proteomes" id="UP000252519"/>
    </source>
</evidence>
<dbReference type="Gene3D" id="3.30.460.10">
    <property type="entry name" value="Beta Polymerase, domain 2"/>
    <property type="match status" value="1"/>
</dbReference>
<dbReference type="GO" id="GO:0031123">
    <property type="term" value="P:RNA 3'-end processing"/>
    <property type="evidence" value="ECO:0007669"/>
    <property type="project" value="TreeGrafter"/>
</dbReference>
<name>A0A368GLQ3_ANCCA</name>
<dbReference type="InterPro" id="IPR045100">
    <property type="entry name" value="TUT4/7_NTP_transf"/>
</dbReference>
<organism evidence="2 3">
    <name type="scientific">Ancylostoma caninum</name>
    <name type="common">Dog hookworm</name>
    <dbReference type="NCBI Taxonomy" id="29170"/>
    <lineage>
        <taxon>Eukaryota</taxon>
        <taxon>Metazoa</taxon>
        <taxon>Ecdysozoa</taxon>
        <taxon>Nematoda</taxon>
        <taxon>Chromadorea</taxon>
        <taxon>Rhabditida</taxon>
        <taxon>Rhabditina</taxon>
        <taxon>Rhabditomorpha</taxon>
        <taxon>Strongyloidea</taxon>
        <taxon>Ancylostomatidae</taxon>
        <taxon>Ancylostomatinae</taxon>
        <taxon>Ancylostoma</taxon>
    </lineage>
</organism>
<dbReference type="InterPro" id="IPR043519">
    <property type="entry name" value="NT_sf"/>
</dbReference>
<reference evidence="2 3" key="1">
    <citation type="submission" date="2014-10" db="EMBL/GenBank/DDBJ databases">
        <title>Draft genome of the hookworm Ancylostoma caninum.</title>
        <authorList>
            <person name="Mitreva M."/>
        </authorList>
    </citation>
    <scope>NUCLEOTIDE SEQUENCE [LARGE SCALE GENOMIC DNA]</scope>
    <source>
        <strain evidence="2 3">Baltimore</strain>
    </source>
</reference>
<dbReference type="AlphaFoldDB" id="A0A368GLQ3"/>
<evidence type="ECO:0000313" key="2">
    <source>
        <dbReference type="EMBL" id="RCN45316.1"/>
    </source>
</evidence>
<dbReference type="EMBL" id="JOJR01000105">
    <property type="protein sequence ID" value="RCN45316.1"/>
    <property type="molecule type" value="Genomic_DNA"/>
</dbReference>
<comment type="caution">
    <text evidence="2">The sequence shown here is derived from an EMBL/GenBank/DDBJ whole genome shotgun (WGS) entry which is preliminary data.</text>
</comment>
<gene>
    <name evidence="2" type="ORF">ANCCAN_08712</name>
</gene>
<dbReference type="PANTHER" id="PTHR12271:SF40">
    <property type="entry name" value="POLY(A) RNA POLYMERASE GLD2"/>
    <property type="match status" value="1"/>
</dbReference>
<dbReference type="SUPFAM" id="SSF81301">
    <property type="entry name" value="Nucleotidyltransferase"/>
    <property type="match status" value="1"/>
</dbReference>
<proteinExistence type="predicted"/>